<evidence type="ECO:0000256" key="1">
    <source>
        <dbReference type="SAM" id="MobiDB-lite"/>
    </source>
</evidence>
<reference evidence="3" key="1">
    <citation type="journal article" date="2019" name="Int. J. Syst. Evol. Microbiol.">
        <title>The Global Catalogue of Microorganisms (GCM) 10K type strain sequencing project: providing services to taxonomists for standard genome sequencing and annotation.</title>
        <authorList>
            <consortium name="The Broad Institute Genomics Platform"/>
            <consortium name="The Broad Institute Genome Sequencing Center for Infectious Disease"/>
            <person name="Wu L."/>
            <person name="Ma J."/>
        </authorList>
    </citation>
    <scope>NUCLEOTIDE SEQUENCE [LARGE SCALE GENOMIC DNA]</scope>
    <source>
        <strain evidence="3">KCTC 52660</strain>
    </source>
</reference>
<sequence length="288" mass="31691">MTKHPVNKHPVNKHPMTPDVDSASAGSAPPTVRGRLLPRAQLTIAERAAMLTLLDRHFAGVTPAQFALDLAEKQWVILLQDAAGALMGFTSLRLETLEAPISCHLLSSGDTIIDPRAWGGTALMRAWLAAVLALREHVGCDRPFYWLLLVSGFRTYRFLPLFWRDFHPRHPGEGASALAPRLAALARHRYGEAFDPASGLVRFPHPQRLRPHLAGIPAERMRDPHIAFFAARNPGHEEGDELACLTELDEDNLTRAGQRILRALGNPGIRHSGTRPDPDAASRPETGE</sequence>
<gene>
    <name evidence="2" type="ORF">ACFODV_10090</name>
</gene>
<keyword evidence="3" id="KW-1185">Reference proteome</keyword>
<feature type="compositionally biased region" description="Basic and acidic residues" evidence="1">
    <location>
        <begin position="274"/>
        <end position="288"/>
    </location>
</feature>
<feature type="region of interest" description="Disordered" evidence="1">
    <location>
        <begin position="1"/>
        <end position="33"/>
    </location>
</feature>
<feature type="compositionally biased region" description="Basic residues" evidence="1">
    <location>
        <begin position="1"/>
        <end position="12"/>
    </location>
</feature>
<organism evidence="2 3">
    <name type="scientific">Halomonas tibetensis</name>
    <dbReference type="NCBI Taxonomy" id="2259590"/>
    <lineage>
        <taxon>Bacteria</taxon>
        <taxon>Pseudomonadati</taxon>
        <taxon>Pseudomonadota</taxon>
        <taxon>Gammaproteobacteria</taxon>
        <taxon>Oceanospirillales</taxon>
        <taxon>Halomonadaceae</taxon>
        <taxon>Halomonas</taxon>
    </lineage>
</organism>
<feature type="region of interest" description="Disordered" evidence="1">
    <location>
        <begin position="264"/>
        <end position="288"/>
    </location>
</feature>
<evidence type="ECO:0000313" key="3">
    <source>
        <dbReference type="Proteomes" id="UP001595386"/>
    </source>
</evidence>
<evidence type="ECO:0008006" key="4">
    <source>
        <dbReference type="Google" id="ProtNLM"/>
    </source>
</evidence>
<evidence type="ECO:0000313" key="2">
    <source>
        <dbReference type="EMBL" id="MFC2992379.1"/>
    </source>
</evidence>
<dbReference type="Proteomes" id="UP001595386">
    <property type="component" value="Unassembled WGS sequence"/>
</dbReference>
<dbReference type="EMBL" id="JBHRSQ010000012">
    <property type="protein sequence ID" value="MFC2992379.1"/>
    <property type="molecule type" value="Genomic_DNA"/>
</dbReference>
<comment type="caution">
    <text evidence="2">The sequence shown here is derived from an EMBL/GenBank/DDBJ whole genome shotgun (WGS) entry which is preliminary data.</text>
</comment>
<protein>
    <recommendedName>
        <fullName evidence="4">N-acetyltransferase domain-containing protein</fullName>
    </recommendedName>
</protein>
<accession>A0ABV7B7D3</accession>
<name>A0ABV7B7D3_9GAMM</name>
<dbReference type="RefSeq" id="WP_379758493.1">
    <property type="nucleotide sequence ID" value="NZ_JBHRSQ010000012.1"/>
</dbReference>
<proteinExistence type="predicted"/>